<accession>A0A815VY36</accession>
<comment type="caution">
    <text evidence="1">The sequence shown here is derived from an EMBL/GenBank/DDBJ whole genome shotgun (WGS) entry which is preliminary data.</text>
</comment>
<proteinExistence type="predicted"/>
<reference evidence="1" key="1">
    <citation type="submission" date="2021-02" db="EMBL/GenBank/DDBJ databases">
        <authorList>
            <person name="Nowell W R."/>
        </authorList>
    </citation>
    <scope>NUCLEOTIDE SEQUENCE</scope>
</reference>
<protein>
    <submittedName>
        <fullName evidence="1">Uncharacterized protein</fullName>
    </submittedName>
</protein>
<feature type="non-terminal residue" evidence="1">
    <location>
        <position position="30"/>
    </location>
</feature>
<evidence type="ECO:0000313" key="1">
    <source>
        <dbReference type="EMBL" id="CAF1534813.1"/>
    </source>
</evidence>
<dbReference type="Proteomes" id="UP000663891">
    <property type="component" value="Unassembled WGS sequence"/>
</dbReference>
<sequence length="30" mass="3104">MSSLPVSAADENKPSAMANVKFSRVALKPG</sequence>
<evidence type="ECO:0000313" key="2">
    <source>
        <dbReference type="Proteomes" id="UP000663891"/>
    </source>
</evidence>
<gene>
    <name evidence="1" type="ORF">VCS650_LOCUS43836</name>
</gene>
<name>A0A815VY36_9BILA</name>
<organism evidence="1 2">
    <name type="scientific">Adineta steineri</name>
    <dbReference type="NCBI Taxonomy" id="433720"/>
    <lineage>
        <taxon>Eukaryota</taxon>
        <taxon>Metazoa</taxon>
        <taxon>Spiralia</taxon>
        <taxon>Gnathifera</taxon>
        <taxon>Rotifera</taxon>
        <taxon>Eurotatoria</taxon>
        <taxon>Bdelloidea</taxon>
        <taxon>Adinetida</taxon>
        <taxon>Adinetidae</taxon>
        <taxon>Adineta</taxon>
    </lineage>
</organism>
<dbReference type="EMBL" id="CAJNON010005216">
    <property type="protein sequence ID" value="CAF1534813.1"/>
    <property type="molecule type" value="Genomic_DNA"/>
</dbReference>
<dbReference type="AlphaFoldDB" id="A0A815VY36"/>